<reference evidence="1" key="1">
    <citation type="journal article" date="2023" name="Genome Biol. Evol.">
        <title>First Whole Genome Sequence and Flow Cytometry Genome Size Data for the Lichen-Forming Fungus Ramalina farinacea (Ascomycota).</title>
        <authorList>
            <person name="Llewellyn T."/>
            <person name="Mian S."/>
            <person name="Hill R."/>
            <person name="Leitch I.J."/>
            <person name="Gaya E."/>
        </authorList>
    </citation>
    <scope>NUCLEOTIDE SEQUENCE</scope>
    <source>
        <strain evidence="1">LIQ254RAFAR</strain>
    </source>
</reference>
<gene>
    <name evidence="1" type="ORF">OHK93_005719</name>
</gene>
<protein>
    <recommendedName>
        <fullName evidence="3">Heterokaryon incompatibility domain-containing protein</fullName>
    </recommendedName>
</protein>
<keyword evidence="2" id="KW-1185">Reference proteome</keyword>
<dbReference type="EMBL" id="JAPUFD010000003">
    <property type="protein sequence ID" value="MDI1486489.1"/>
    <property type="molecule type" value="Genomic_DNA"/>
</dbReference>
<name>A0AA43QIW8_9LECA</name>
<dbReference type="AlphaFoldDB" id="A0AA43QIW8"/>
<proteinExistence type="predicted"/>
<evidence type="ECO:0008006" key="3">
    <source>
        <dbReference type="Google" id="ProtNLM"/>
    </source>
</evidence>
<dbReference type="PANTHER" id="PTHR39596:SF3">
    <property type="entry name" value="HETEROKARYON INCOMPATIBILITY DOMAIN-CONTAINING PROTEIN"/>
    <property type="match status" value="1"/>
</dbReference>
<dbReference type="PANTHER" id="PTHR39596">
    <property type="match status" value="1"/>
</dbReference>
<sequence>MVRTHDATEMVVRLKASSWVRRLWTFHEAYLARELHYQFKDGALRLSAILGKYHQGSENPPPIPTGHETERIKTRIEGADPVWWSAYRFLEQVEVLGKDAPQEDHARLRSIIHPLRWRTTSRIQDETICLSGCIDRTVEDLPFIPDADPSDLAIERMKTFLSSLQTVPLGLLFVQRPHIEHDGCRWMPTSFLGGGMDSTLPDPWQKEDVAATGRPTPSGLVVALPGIMLSDVTDYTQDFRGGHTHDIIFIRVNGRAYYVYGLLTEPVQWRLPGANQLAIVLREELDERGTFGCLVSMIVDEAETNLMDKEQVWCVG</sequence>
<accession>A0AA43QIW8</accession>
<evidence type="ECO:0000313" key="2">
    <source>
        <dbReference type="Proteomes" id="UP001161017"/>
    </source>
</evidence>
<evidence type="ECO:0000313" key="1">
    <source>
        <dbReference type="EMBL" id="MDI1486489.1"/>
    </source>
</evidence>
<organism evidence="1 2">
    <name type="scientific">Ramalina farinacea</name>
    <dbReference type="NCBI Taxonomy" id="258253"/>
    <lineage>
        <taxon>Eukaryota</taxon>
        <taxon>Fungi</taxon>
        <taxon>Dikarya</taxon>
        <taxon>Ascomycota</taxon>
        <taxon>Pezizomycotina</taxon>
        <taxon>Lecanoromycetes</taxon>
        <taxon>OSLEUM clade</taxon>
        <taxon>Lecanoromycetidae</taxon>
        <taxon>Lecanorales</taxon>
        <taxon>Lecanorineae</taxon>
        <taxon>Ramalinaceae</taxon>
        <taxon>Ramalina</taxon>
    </lineage>
</organism>
<comment type="caution">
    <text evidence="1">The sequence shown here is derived from an EMBL/GenBank/DDBJ whole genome shotgun (WGS) entry which is preliminary data.</text>
</comment>
<dbReference type="Proteomes" id="UP001161017">
    <property type="component" value="Unassembled WGS sequence"/>
</dbReference>